<sequence length="391" mass="42907">MQAQPRRCLLLETESGRRVLLSTRGHGKVSWTQGRATSGAIADPARVIRSVDCRRGRRTLRDVKRHLDKAVTSPGSSHALDDLYSFLNGVPGSRAPSVDRSVAFGDDAQILARFQEDGFVVVRDVFSEASVEAAADELWESPLLLGRSPAIRREDPATWGTDWPQQDGGRNFLESADAYADEAPWELAQSPEAAHVLGLLWRQHGVDDLVLAEAPRWGVMRPTAVNRRWGTQESWLHWDQSPWTQPGLFRAQALACVSAQTETSGGLLCAPGFHRRWAQRGRDNPEEDLRRRGRQHGGQGRREPPASARGTTPHTGRSSGCWRRGGRSSSGTAGRPTRASPTRGPTSASSCTSTSSRPARRPAARSWRRSSAAASSCAVCWVRRRASGRWG</sequence>
<feature type="region of interest" description="Disordered" evidence="1">
    <location>
        <begin position="279"/>
        <end position="375"/>
    </location>
</feature>
<dbReference type="PANTHER" id="PTHR31630">
    <property type="entry name" value="PHYTANOYL-COA DIOXYGENASE-RELATED-RELATED"/>
    <property type="match status" value="1"/>
</dbReference>
<name>A0A7S4V8A9_9DINO</name>
<organism evidence="2">
    <name type="scientific">Alexandrium monilatum</name>
    <dbReference type="NCBI Taxonomy" id="311494"/>
    <lineage>
        <taxon>Eukaryota</taxon>
        <taxon>Sar</taxon>
        <taxon>Alveolata</taxon>
        <taxon>Dinophyceae</taxon>
        <taxon>Gonyaulacales</taxon>
        <taxon>Pyrocystaceae</taxon>
        <taxon>Alexandrium</taxon>
    </lineage>
</organism>
<proteinExistence type="predicted"/>
<evidence type="ECO:0000256" key="1">
    <source>
        <dbReference type="SAM" id="MobiDB-lite"/>
    </source>
</evidence>
<dbReference type="SUPFAM" id="SSF51197">
    <property type="entry name" value="Clavaminate synthase-like"/>
    <property type="match status" value="1"/>
</dbReference>
<feature type="compositionally biased region" description="Basic and acidic residues" evidence="1">
    <location>
        <begin position="280"/>
        <end position="290"/>
    </location>
</feature>
<dbReference type="PANTHER" id="PTHR31630:SF10">
    <property type="entry name" value="PHYTANOYL-COA DIOXYGENASE"/>
    <property type="match status" value="1"/>
</dbReference>
<evidence type="ECO:0000313" key="2">
    <source>
        <dbReference type="EMBL" id="CAE4595728.1"/>
    </source>
</evidence>
<reference evidence="2" key="1">
    <citation type="submission" date="2021-01" db="EMBL/GenBank/DDBJ databases">
        <authorList>
            <person name="Corre E."/>
            <person name="Pelletier E."/>
            <person name="Niang G."/>
            <person name="Scheremetjew M."/>
            <person name="Finn R."/>
            <person name="Kale V."/>
            <person name="Holt S."/>
            <person name="Cochrane G."/>
            <person name="Meng A."/>
            <person name="Brown T."/>
            <person name="Cohen L."/>
        </authorList>
    </citation>
    <scope>NUCLEOTIDE SEQUENCE</scope>
    <source>
        <strain evidence="2">CCMP3105</strain>
    </source>
</reference>
<gene>
    <name evidence="2" type="ORF">AMON00008_LOCUS26528</name>
</gene>
<feature type="compositionally biased region" description="Low complexity" evidence="1">
    <location>
        <begin position="345"/>
        <end position="357"/>
    </location>
</feature>
<feature type="compositionally biased region" description="Basic residues" evidence="1">
    <location>
        <begin position="358"/>
        <end position="368"/>
    </location>
</feature>
<feature type="compositionally biased region" description="Low complexity" evidence="1">
    <location>
        <begin position="315"/>
        <end position="338"/>
    </location>
</feature>
<dbReference type="EMBL" id="HBNR01038392">
    <property type="protein sequence ID" value="CAE4595728.1"/>
    <property type="molecule type" value="Transcribed_RNA"/>
</dbReference>
<accession>A0A7S4V8A9</accession>
<protein>
    <submittedName>
        <fullName evidence="2">Uncharacterized protein</fullName>
    </submittedName>
</protein>
<dbReference type="Gene3D" id="2.60.120.620">
    <property type="entry name" value="q2cbj1_9rhob like domain"/>
    <property type="match status" value="1"/>
</dbReference>
<dbReference type="AlphaFoldDB" id="A0A7S4V8A9"/>